<accession>A0A2R5EWJ5</accession>
<dbReference type="Pfam" id="PF10067">
    <property type="entry name" value="DUF2306"/>
    <property type="match status" value="1"/>
</dbReference>
<dbReference type="EMBL" id="BDQX01000381">
    <property type="protein sequence ID" value="GBG11072.1"/>
    <property type="molecule type" value="Genomic_DNA"/>
</dbReference>
<keyword evidence="1" id="KW-0812">Transmembrane</keyword>
<evidence type="ECO:0000313" key="2">
    <source>
        <dbReference type="EMBL" id="GBG11072.1"/>
    </source>
</evidence>
<evidence type="ECO:0000256" key="1">
    <source>
        <dbReference type="SAM" id="Phobius"/>
    </source>
</evidence>
<keyword evidence="1" id="KW-1133">Transmembrane helix</keyword>
<keyword evidence="3" id="KW-1185">Reference proteome</keyword>
<feature type="transmembrane region" description="Helical" evidence="1">
    <location>
        <begin position="48"/>
        <end position="68"/>
    </location>
</feature>
<name>A0A2R5EWJ5_9BACL</name>
<feature type="transmembrane region" description="Helical" evidence="1">
    <location>
        <begin position="119"/>
        <end position="138"/>
    </location>
</feature>
<comment type="caution">
    <text evidence="2">The sequence shown here is derived from an EMBL/GenBank/DDBJ whole genome shotgun (WGS) entry which is preliminary data.</text>
</comment>
<dbReference type="Proteomes" id="UP000245202">
    <property type="component" value="Unassembled WGS sequence"/>
</dbReference>
<gene>
    <name evidence="2" type="ORF">PAT3040_05853</name>
</gene>
<reference evidence="2 3" key="1">
    <citation type="submission" date="2017-08" db="EMBL/GenBank/DDBJ databases">
        <title>Substantial Increase in Enzyme Production by Combined Drug-Resistance Mutations in Paenibacillus agaridevorans.</title>
        <authorList>
            <person name="Tanaka Y."/>
            <person name="Funane K."/>
            <person name="Hosaka T."/>
            <person name="Shiwa Y."/>
            <person name="Fujita N."/>
            <person name="Miyazaki T."/>
            <person name="Yoshikawa H."/>
            <person name="Murakami K."/>
            <person name="Kasahara K."/>
            <person name="Inaoka T."/>
            <person name="Hiraga Y."/>
            <person name="Ochi K."/>
        </authorList>
    </citation>
    <scope>NUCLEOTIDE SEQUENCE [LARGE SCALE GENOMIC DNA]</scope>
    <source>
        <strain evidence="2 3">T-3040</strain>
    </source>
</reference>
<sequence length="225" mass="25425">MKTSRLFAFLLVTISLYLVYVLVDNYVVDPQAEQFLALKTGIDRVLNLPVWLNVMYVHVAFATIATASGAMNFSKYIRNRFRGFHRVNGYIYVVSVMLVVLTSGYMAPYSTGGKPVSVAYNMMNIVWPAFTVIAIMRIKKKDLVGHLRSMVRSYVFCFTNVFVHTMAFLAEQGLRLPHETSYTFGVFSAFALNLLIAELIIAIFYAPSRVANTSLYVKGEIQPQK</sequence>
<dbReference type="InterPro" id="IPR018750">
    <property type="entry name" value="DUF2306_membrane"/>
</dbReference>
<keyword evidence="1" id="KW-0472">Membrane</keyword>
<organism evidence="2 3">
    <name type="scientific">Paenibacillus agaridevorans</name>
    <dbReference type="NCBI Taxonomy" id="171404"/>
    <lineage>
        <taxon>Bacteria</taxon>
        <taxon>Bacillati</taxon>
        <taxon>Bacillota</taxon>
        <taxon>Bacilli</taxon>
        <taxon>Bacillales</taxon>
        <taxon>Paenibacillaceae</taxon>
        <taxon>Paenibacillus</taxon>
    </lineage>
</organism>
<protein>
    <recommendedName>
        <fullName evidence="4">DUF2306 domain-containing protein</fullName>
    </recommendedName>
</protein>
<feature type="transmembrane region" description="Helical" evidence="1">
    <location>
        <begin position="182"/>
        <end position="206"/>
    </location>
</feature>
<proteinExistence type="predicted"/>
<evidence type="ECO:0000313" key="3">
    <source>
        <dbReference type="Proteomes" id="UP000245202"/>
    </source>
</evidence>
<dbReference type="RefSeq" id="WP_108995441.1">
    <property type="nucleotide sequence ID" value="NZ_BDQX01000381.1"/>
</dbReference>
<evidence type="ECO:0008006" key="4">
    <source>
        <dbReference type="Google" id="ProtNLM"/>
    </source>
</evidence>
<feature type="transmembrane region" description="Helical" evidence="1">
    <location>
        <begin position="150"/>
        <end position="170"/>
    </location>
</feature>
<dbReference type="AlphaFoldDB" id="A0A2R5EWJ5"/>
<feature type="transmembrane region" description="Helical" evidence="1">
    <location>
        <begin position="89"/>
        <end position="107"/>
    </location>
</feature>
<feature type="transmembrane region" description="Helical" evidence="1">
    <location>
        <begin position="7"/>
        <end position="28"/>
    </location>
</feature>